<comment type="caution">
    <text evidence="9">The sequence shown here is derived from an EMBL/GenBank/DDBJ whole genome shotgun (WGS) entry which is preliminary data.</text>
</comment>
<evidence type="ECO:0000313" key="10">
    <source>
        <dbReference type="Proteomes" id="UP001500141"/>
    </source>
</evidence>
<evidence type="ECO:0000256" key="4">
    <source>
        <dbReference type="ARBA" id="ARBA00022692"/>
    </source>
</evidence>
<comment type="similarity">
    <text evidence="2">Belongs to the UPF0126 family.</text>
</comment>
<sequence>MTVCNKFVKSKVTSIILCSSKELRITFVFIIDDMDALQVITYTGVFVFAVTGVLKSRTKRFDIFGAVVLAFVTAYGGGTIRDLLIGVRPVNWVNDNLAIVIVLFSTIITFFFKLNTTLIKKLIFLVDAFGIGLFTVAGIQIALQAGISSGYSLVMGIITATFGGLLADVLCNKVPGLLKPGELYATACLIGGSLYLLMVKYHLQSETSMIIGILITASIRIYAIRKKLQLPRI</sequence>
<keyword evidence="3" id="KW-1003">Cell membrane</keyword>
<dbReference type="PANTHER" id="PTHR30506:SF3">
    <property type="entry name" value="UPF0126 INNER MEMBRANE PROTEIN YADS-RELATED"/>
    <property type="match status" value="1"/>
</dbReference>
<keyword evidence="4 7" id="KW-0812">Transmembrane</keyword>
<feature type="transmembrane region" description="Helical" evidence="7">
    <location>
        <begin position="97"/>
        <end position="115"/>
    </location>
</feature>
<feature type="transmembrane region" description="Helical" evidence="7">
    <location>
        <begin position="36"/>
        <end position="54"/>
    </location>
</feature>
<dbReference type="Proteomes" id="UP001500141">
    <property type="component" value="Unassembled WGS sequence"/>
</dbReference>
<evidence type="ECO:0000256" key="6">
    <source>
        <dbReference type="ARBA" id="ARBA00023136"/>
    </source>
</evidence>
<organism evidence="9 10">
    <name type="scientific">Flavobacterium hankyongi</name>
    <dbReference type="NCBI Taxonomy" id="1176532"/>
    <lineage>
        <taxon>Bacteria</taxon>
        <taxon>Pseudomonadati</taxon>
        <taxon>Bacteroidota</taxon>
        <taxon>Flavobacteriia</taxon>
        <taxon>Flavobacteriales</taxon>
        <taxon>Flavobacteriaceae</taxon>
        <taxon>Flavobacterium</taxon>
    </lineage>
</organism>
<feature type="domain" description="Glycine transporter" evidence="8">
    <location>
        <begin position="39"/>
        <end position="112"/>
    </location>
</feature>
<feature type="transmembrane region" description="Helical" evidence="7">
    <location>
        <begin position="207"/>
        <end position="224"/>
    </location>
</feature>
<evidence type="ECO:0000256" key="7">
    <source>
        <dbReference type="SAM" id="Phobius"/>
    </source>
</evidence>
<name>A0ABP8ZND3_9FLAO</name>
<feature type="transmembrane region" description="Helical" evidence="7">
    <location>
        <begin position="183"/>
        <end position="201"/>
    </location>
</feature>
<reference evidence="10" key="1">
    <citation type="journal article" date="2019" name="Int. J. Syst. Evol. Microbiol.">
        <title>The Global Catalogue of Microorganisms (GCM) 10K type strain sequencing project: providing services to taxonomists for standard genome sequencing and annotation.</title>
        <authorList>
            <consortium name="The Broad Institute Genomics Platform"/>
            <consortium name="The Broad Institute Genome Sequencing Center for Infectious Disease"/>
            <person name="Wu L."/>
            <person name="Ma J."/>
        </authorList>
    </citation>
    <scope>NUCLEOTIDE SEQUENCE [LARGE SCALE GENOMIC DNA]</scope>
    <source>
        <strain evidence="10">JCM 18198</strain>
    </source>
</reference>
<feature type="transmembrane region" description="Helical" evidence="7">
    <location>
        <begin position="61"/>
        <end position="77"/>
    </location>
</feature>
<evidence type="ECO:0000256" key="1">
    <source>
        <dbReference type="ARBA" id="ARBA00004651"/>
    </source>
</evidence>
<dbReference type="InterPro" id="IPR005115">
    <property type="entry name" value="Gly_transporter"/>
</dbReference>
<dbReference type="PANTHER" id="PTHR30506">
    <property type="entry name" value="INNER MEMBRANE PROTEIN"/>
    <property type="match status" value="1"/>
</dbReference>
<feature type="transmembrane region" description="Helical" evidence="7">
    <location>
        <begin position="122"/>
        <end position="143"/>
    </location>
</feature>
<feature type="transmembrane region" description="Helical" evidence="7">
    <location>
        <begin position="149"/>
        <end position="171"/>
    </location>
</feature>
<comment type="subcellular location">
    <subcellularLocation>
        <location evidence="1">Cell membrane</location>
        <topology evidence="1">Multi-pass membrane protein</topology>
    </subcellularLocation>
</comment>
<dbReference type="Pfam" id="PF03458">
    <property type="entry name" value="Gly_transporter"/>
    <property type="match status" value="2"/>
</dbReference>
<keyword evidence="5 7" id="KW-1133">Transmembrane helix</keyword>
<evidence type="ECO:0000256" key="2">
    <source>
        <dbReference type="ARBA" id="ARBA00008193"/>
    </source>
</evidence>
<dbReference type="EMBL" id="BAABIP010000007">
    <property type="protein sequence ID" value="GAA4761474.1"/>
    <property type="molecule type" value="Genomic_DNA"/>
</dbReference>
<evidence type="ECO:0000259" key="8">
    <source>
        <dbReference type="Pfam" id="PF03458"/>
    </source>
</evidence>
<feature type="domain" description="Glycine transporter" evidence="8">
    <location>
        <begin position="125"/>
        <end position="198"/>
    </location>
</feature>
<keyword evidence="6 7" id="KW-0472">Membrane</keyword>
<keyword evidence="10" id="KW-1185">Reference proteome</keyword>
<protein>
    <submittedName>
        <fullName evidence="9">Trimeric intracellular cation channel family protein</fullName>
    </submittedName>
</protein>
<proteinExistence type="inferred from homology"/>
<gene>
    <name evidence="9" type="ORF">GCM10023230_08280</name>
</gene>
<evidence type="ECO:0000313" key="9">
    <source>
        <dbReference type="EMBL" id="GAA4761474.1"/>
    </source>
</evidence>
<evidence type="ECO:0000256" key="3">
    <source>
        <dbReference type="ARBA" id="ARBA00022475"/>
    </source>
</evidence>
<accession>A0ABP8ZND3</accession>
<evidence type="ECO:0000256" key="5">
    <source>
        <dbReference type="ARBA" id="ARBA00022989"/>
    </source>
</evidence>